<proteinExistence type="predicted"/>
<keyword evidence="2" id="KW-0812">Transmembrane</keyword>
<evidence type="ECO:0000313" key="4">
    <source>
        <dbReference type="Proteomes" id="UP000199517"/>
    </source>
</evidence>
<dbReference type="OrthoDB" id="8797195at2"/>
<evidence type="ECO:0000256" key="1">
    <source>
        <dbReference type="SAM" id="MobiDB-lite"/>
    </source>
</evidence>
<evidence type="ECO:0000256" key="2">
    <source>
        <dbReference type="SAM" id="Phobius"/>
    </source>
</evidence>
<accession>A0A1I1UJF9</accession>
<dbReference type="EMBL" id="FOMQ01000005">
    <property type="protein sequence ID" value="SFD70834.1"/>
    <property type="molecule type" value="Genomic_DNA"/>
</dbReference>
<organism evidence="3 4">
    <name type="scientific">Paracidovorax konjaci</name>
    <dbReference type="NCBI Taxonomy" id="32040"/>
    <lineage>
        <taxon>Bacteria</taxon>
        <taxon>Pseudomonadati</taxon>
        <taxon>Pseudomonadota</taxon>
        <taxon>Betaproteobacteria</taxon>
        <taxon>Burkholderiales</taxon>
        <taxon>Comamonadaceae</taxon>
        <taxon>Paracidovorax</taxon>
    </lineage>
</organism>
<gene>
    <name evidence="3" type="ORF">SAMN04489710_10588</name>
</gene>
<keyword evidence="4" id="KW-1185">Reference proteome</keyword>
<name>A0A1I1UJF9_9BURK</name>
<sequence>MRGGKARPGQRTGGSGWRRVRTPGRALQESLQSRYRLRVHGWCIGAFMMAFMWAVSHTQMVLGVDSLAVRYLVTLGAGYAAYLVVLRLWAARLVRLPERRPRDRAEDGDDGPGAGDALDAAELIHDAGDLAARALRGAGGRTPPLPRAGGGDFAGAGADGHFGDAVGGSLGDSLGDMAGGALGAAADADEGAVVVVPVVAIFLIGAAVLFGAGALALLYFGVDVLLAVAVELAFSYATARAAMGVERAGWLTAAVRLTWKPLLGALLCAIVLGAAIDRFLPDAGSLPAAVRMLTRGTH</sequence>
<dbReference type="RefSeq" id="WP_092951324.1">
    <property type="nucleotide sequence ID" value="NZ_FOMQ01000005.1"/>
</dbReference>
<evidence type="ECO:0000313" key="3">
    <source>
        <dbReference type="EMBL" id="SFD70834.1"/>
    </source>
</evidence>
<dbReference type="AlphaFoldDB" id="A0A1I1UJF9"/>
<keyword evidence="2" id="KW-0472">Membrane</keyword>
<feature type="transmembrane region" description="Helical" evidence="2">
    <location>
        <begin position="257"/>
        <end position="276"/>
    </location>
</feature>
<feature type="region of interest" description="Disordered" evidence="1">
    <location>
        <begin position="1"/>
        <end position="20"/>
    </location>
</feature>
<feature type="transmembrane region" description="Helical" evidence="2">
    <location>
        <begin position="68"/>
        <end position="90"/>
    </location>
</feature>
<feature type="transmembrane region" description="Helical" evidence="2">
    <location>
        <begin position="192"/>
        <end position="210"/>
    </location>
</feature>
<feature type="transmembrane region" description="Helical" evidence="2">
    <location>
        <begin position="216"/>
        <end position="237"/>
    </location>
</feature>
<feature type="transmembrane region" description="Helical" evidence="2">
    <location>
        <begin position="39"/>
        <end position="56"/>
    </location>
</feature>
<keyword evidence="2" id="KW-1133">Transmembrane helix</keyword>
<dbReference type="STRING" id="32040.SAMN04489710_10588"/>
<dbReference type="Proteomes" id="UP000199517">
    <property type="component" value="Unassembled WGS sequence"/>
</dbReference>
<reference evidence="4" key="1">
    <citation type="submission" date="2016-10" db="EMBL/GenBank/DDBJ databases">
        <authorList>
            <person name="Varghese N."/>
            <person name="Submissions S."/>
        </authorList>
    </citation>
    <scope>NUCLEOTIDE SEQUENCE [LARGE SCALE GENOMIC DNA]</scope>
    <source>
        <strain evidence="4">DSM 7481</strain>
    </source>
</reference>
<protein>
    <submittedName>
        <fullName evidence="3">Uncharacterized protein</fullName>
    </submittedName>
</protein>